<keyword evidence="9" id="KW-1185">Reference proteome</keyword>
<dbReference type="InterPro" id="IPR019826">
    <property type="entry name" value="Carboxylesterase_B_AS"/>
</dbReference>
<dbReference type="PROSITE" id="PS00122">
    <property type="entry name" value="CARBOXYLESTERASE_B_1"/>
    <property type="match status" value="1"/>
</dbReference>
<reference evidence="8" key="2">
    <citation type="submission" date="2020-05" db="UniProtKB">
        <authorList>
            <consortium name="EnsemblMetazoa"/>
        </authorList>
    </citation>
    <scope>IDENTIFICATION</scope>
    <source>
        <strain evidence="8">maculatus3</strain>
    </source>
</reference>
<keyword evidence="4" id="KW-1015">Disulfide bond</keyword>
<name>A0A182SDE1_9DIPT</name>
<dbReference type="SUPFAM" id="SSF53474">
    <property type="entry name" value="alpha/beta-Hydrolases"/>
    <property type="match status" value="1"/>
</dbReference>
<dbReference type="PANTHER" id="PTHR43142">
    <property type="entry name" value="CARBOXYLIC ESTER HYDROLASE"/>
    <property type="match status" value="1"/>
</dbReference>
<evidence type="ECO:0000256" key="3">
    <source>
        <dbReference type="ARBA" id="ARBA00022801"/>
    </source>
</evidence>
<dbReference type="EC" id="3.1.1.-" evidence="6"/>
<evidence type="ECO:0000256" key="5">
    <source>
        <dbReference type="ARBA" id="ARBA00023180"/>
    </source>
</evidence>
<sequence>MLFAFGPILAVLTNTNERFEITGPQQPTSLAQINRNQMAENCIVEVSSGLVKGSLTRHPASGAACYSFKGIPYAIAPVGPLRFRTPQPLPRHPESILDCTTERAVSLASSYLPPNAQLASEDCLFLNVYTPINPHEELADGPLPVMVWLHGGAFCTGSGDSSIYHPEWLIAESVIVVTINYRLGPAGFLCLPSMGIYGNMGLKDQRLALEWVRSNIRSFGGDAGNVTLCGESAGAVSAHLHYLSERSHHLFHKVICQSGTATSSITFQTQPESKARRLAEYFGCPAKASDAEILEILTNVEPASLAKSQKEALTPYEKTLDS</sequence>
<comment type="similarity">
    <text evidence="1 6">Belongs to the type-B carboxylesterase/lipase family.</text>
</comment>
<evidence type="ECO:0000313" key="8">
    <source>
        <dbReference type="EnsemblMetazoa" id="AMAM004524-PA"/>
    </source>
</evidence>
<evidence type="ECO:0000256" key="2">
    <source>
        <dbReference type="ARBA" id="ARBA00022487"/>
    </source>
</evidence>
<dbReference type="PROSITE" id="PS00941">
    <property type="entry name" value="CARBOXYLESTERASE_B_2"/>
    <property type="match status" value="1"/>
</dbReference>
<proteinExistence type="inferred from homology"/>
<dbReference type="GO" id="GO:0052689">
    <property type="term" value="F:carboxylic ester hydrolase activity"/>
    <property type="evidence" value="ECO:0007669"/>
    <property type="project" value="UniProtKB-KW"/>
</dbReference>
<dbReference type="InterPro" id="IPR002018">
    <property type="entry name" value="CarbesteraseB"/>
</dbReference>
<dbReference type="AlphaFoldDB" id="A0A182SDE1"/>
<keyword evidence="5" id="KW-0325">Glycoprotein</keyword>
<organism evidence="8 9">
    <name type="scientific">Anopheles maculatus</name>
    <dbReference type="NCBI Taxonomy" id="74869"/>
    <lineage>
        <taxon>Eukaryota</taxon>
        <taxon>Metazoa</taxon>
        <taxon>Ecdysozoa</taxon>
        <taxon>Arthropoda</taxon>
        <taxon>Hexapoda</taxon>
        <taxon>Insecta</taxon>
        <taxon>Pterygota</taxon>
        <taxon>Neoptera</taxon>
        <taxon>Endopterygota</taxon>
        <taxon>Diptera</taxon>
        <taxon>Nematocera</taxon>
        <taxon>Culicoidea</taxon>
        <taxon>Culicidae</taxon>
        <taxon>Anophelinae</taxon>
        <taxon>Anopheles</taxon>
        <taxon>Anopheles maculatus group</taxon>
    </lineage>
</organism>
<keyword evidence="3 6" id="KW-0378">Hydrolase</keyword>
<dbReference type="EnsemblMetazoa" id="AMAM004524-RA">
    <property type="protein sequence ID" value="AMAM004524-PA"/>
    <property type="gene ID" value="AMAM004524"/>
</dbReference>
<dbReference type="InterPro" id="IPR029058">
    <property type="entry name" value="AB_hydrolase_fold"/>
</dbReference>
<dbReference type="Proteomes" id="UP000075901">
    <property type="component" value="Unassembled WGS sequence"/>
</dbReference>
<reference evidence="9" key="1">
    <citation type="submission" date="2013-09" db="EMBL/GenBank/DDBJ databases">
        <title>The Genome Sequence of Anopheles maculatus species B.</title>
        <authorList>
            <consortium name="The Broad Institute Genomics Platform"/>
            <person name="Neafsey D.E."/>
            <person name="Besansky N."/>
            <person name="Howell P."/>
            <person name="Walton C."/>
            <person name="Young S.K."/>
            <person name="Zeng Q."/>
            <person name="Gargeya S."/>
            <person name="Fitzgerald M."/>
            <person name="Haas B."/>
            <person name="Abouelleil A."/>
            <person name="Allen A.W."/>
            <person name="Alvarado L."/>
            <person name="Arachchi H.M."/>
            <person name="Berlin A.M."/>
            <person name="Chapman S.B."/>
            <person name="Gainer-Dewar J."/>
            <person name="Goldberg J."/>
            <person name="Griggs A."/>
            <person name="Gujja S."/>
            <person name="Hansen M."/>
            <person name="Howarth C."/>
            <person name="Imamovic A."/>
            <person name="Ireland A."/>
            <person name="Larimer J."/>
            <person name="McCowan C."/>
            <person name="Murphy C."/>
            <person name="Pearson M."/>
            <person name="Poon T.W."/>
            <person name="Priest M."/>
            <person name="Roberts A."/>
            <person name="Saif S."/>
            <person name="Shea T."/>
            <person name="Sisk P."/>
            <person name="Sykes S."/>
            <person name="Wortman J."/>
            <person name="Nusbaum C."/>
            <person name="Birren B."/>
        </authorList>
    </citation>
    <scope>NUCLEOTIDE SEQUENCE [LARGE SCALE GENOMIC DNA]</scope>
    <source>
        <strain evidence="9">maculatus3</strain>
    </source>
</reference>
<accession>A0A182SDE1</accession>
<evidence type="ECO:0000256" key="1">
    <source>
        <dbReference type="ARBA" id="ARBA00005964"/>
    </source>
</evidence>
<dbReference type="Gene3D" id="3.40.50.1820">
    <property type="entry name" value="alpha/beta hydrolase"/>
    <property type="match status" value="1"/>
</dbReference>
<feature type="domain" description="Carboxylesterase type B" evidence="7">
    <location>
        <begin position="43"/>
        <end position="312"/>
    </location>
</feature>
<dbReference type="PANTHER" id="PTHR43142:SF1">
    <property type="entry name" value="CARBOXYLIC ESTER HYDROLASE"/>
    <property type="match status" value="1"/>
</dbReference>
<keyword evidence="2" id="KW-0719">Serine esterase</keyword>
<dbReference type="Pfam" id="PF00135">
    <property type="entry name" value="COesterase"/>
    <property type="match status" value="1"/>
</dbReference>
<evidence type="ECO:0000256" key="4">
    <source>
        <dbReference type="ARBA" id="ARBA00023157"/>
    </source>
</evidence>
<evidence type="ECO:0000259" key="7">
    <source>
        <dbReference type="Pfam" id="PF00135"/>
    </source>
</evidence>
<evidence type="ECO:0000256" key="6">
    <source>
        <dbReference type="RuleBase" id="RU361235"/>
    </source>
</evidence>
<protein>
    <recommendedName>
        <fullName evidence="6">Carboxylic ester hydrolase</fullName>
        <ecNumber evidence="6">3.1.1.-</ecNumber>
    </recommendedName>
</protein>
<dbReference type="InterPro" id="IPR019819">
    <property type="entry name" value="Carboxylesterase_B_CS"/>
</dbReference>
<dbReference type="VEuPathDB" id="VectorBase:AMAM004524"/>
<evidence type="ECO:0000313" key="9">
    <source>
        <dbReference type="Proteomes" id="UP000075901"/>
    </source>
</evidence>